<gene>
    <name evidence="2" type="ORF">MKC95_21765</name>
</gene>
<dbReference type="EMBL" id="JAKTMA010000065">
    <property type="protein sequence ID" value="MCR0235396.1"/>
    <property type="molecule type" value="Genomic_DNA"/>
</dbReference>
<reference evidence="2" key="1">
    <citation type="journal article" date="2022" name="Clin. Infect. Dis.">
        <title>Association between Clostridium innocuum and antibiotic-associated diarrhea in adults and children: A cross-sectional study and comparative genomics analysis.</title>
        <authorList>
            <person name="Cherny K.E."/>
            <person name="Muscat E.B."/>
            <person name="Balaji A."/>
            <person name="Mukherjee J."/>
            <person name="Ozer E.A."/>
            <person name="Angarone M.P."/>
            <person name="Hauser A.R."/>
            <person name="Sichel J.S."/>
            <person name="Amponsah E."/>
            <person name="Kociolek L.K."/>
        </authorList>
    </citation>
    <scope>NUCLEOTIDE SEQUENCE</scope>
    <source>
        <strain evidence="2">NU1-AC-029v</strain>
    </source>
</reference>
<dbReference type="Proteomes" id="UP001203972">
    <property type="component" value="Unassembled WGS sequence"/>
</dbReference>
<name>A0AAP2URX7_CLOIN</name>
<sequence length="93" mass="9423">MSKHILTRVIAVPVVLAIAAPMLVPAAPAFANTTQVTIRAIESDDGKQEAGSYDKTGGIGLAPLIAVAGASSVACLTLAHRLGKGDDDEKTIA</sequence>
<proteinExistence type="predicted"/>
<feature type="signal peptide" evidence="1">
    <location>
        <begin position="1"/>
        <end position="31"/>
    </location>
</feature>
<organism evidence="2 3">
    <name type="scientific">Clostridium innocuum</name>
    <dbReference type="NCBI Taxonomy" id="1522"/>
    <lineage>
        <taxon>Bacteria</taxon>
        <taxon>Bacillati</taxon>
        <taxon>Bacillota</taxon>
        <taxon>Clostridia</taxon>
        <taxon>Eubacteriales</taxon>
        <taxon>Clostridiaceae</taxon>
        <taxon>Clostridium</taxon>
    </lineage>
</organism>
<evidence type="ECO:0000313" key="2">
    <source>
        <dbReference type="EMBL" id="MCR0235396.1"/>
    </source>
</evidence>
<feature type="chain" id="PRO_5042843807" evidence="1">
    <location>
        <begin position="32"/>
        <end position="93"/>
    </location>
</feature>
<evidence type="ECO:0000313" key="3">
    <source>
        <dbReference type="Proteomes" id="UP001203972"/>
    </source>
</evidence>
<accession>A0AAP2URX7</accession>
<comment type="caution">
    <text evidence="2">The sequence shown here is derived from an EMBL/GenBank/DDBJ whole genome shotgun (WGS) entry which is preliminary data.</text>
</comment>
<evidence type="ECO:0000256" key="1">
    <source>
        <dbReference type="SAM" id="SignalP"/>
    </source>
</evidence>
<protein>
    <submittedName>
        <fullName evidence="2">Uncharacterized protein</fullName>
    </submittedName>
</protein>
<dbReference type="AlphaFoldDB" id="A0AAP2URX7"/>
<keyword evidence="1" id="KW-0732">Signal</keyword>